<feature type="region of interest" description="Disordered" evidence="1">
    <location>
        <begin position="53"/>
        <end position="85"/>
    </location>
</feature>
<protein>
    <submittedName>
        <fullName evidence="2">Helix-hairpin-helix domain-containing protein</fullName>
    </submittedName>
</protein>
<organism evidence="2 3">
    <name type="scientific">Curvibacter cyanobacteriorum</name>
    <dbReference type="NCBI Taxonomy" id="3026422"/>
    <lineage>
        <taxon>Bacteria</taxon>
        <taxon>Pseudomonadati</taxon>
        <taxon>Pseudomonadota</taxon>
        <taxon>Betaproteobacteria</taxon>
        <taxon>Burkholderiales</taxon>
        <taxon>Comamonadaceae</taxon>
        <taxon>Curvibacter</taxon>
    </lineage>
</organism>
<dbReference type="RefSeq" id="WP_273950696.1">
    <property type="nucleotide sequence ID" value="NZ_JAQSIP010000003.1"/>
</dbReference>
<name>A0ABT5MZG5_9BURK</name>
<gene>
    <name evidence="2" type="ORF">PSQ40_08810</name>
</gene>
<dbReference type="Proteomes" id="UP001528673">
    <property type="component" value="Unassembled WGS sequence"/>
</dbReference>
<reference evidence="2 3" key="1">
    <citation type="submission" date="2023-02" db="EMBL/GenBank/DDBJ databases">
        <title>Bacterial whole genomic sequence of Curvibacter sp. HBC61.</title>
        <authorList>
            <person name="Le V."/>
            <person name="Ko S.-R."/>
            <person name="Ahn C.-Y."/>
            <person name="Oh H.-M."/>
        </authorList>
    </citation>
    <scope>NUCLEOTIDE SEQUENCE [LARGE SCALE GENOMIC DNA]</scope>
    <source>
        <strain evidence="2 3">HBC61</strain>
    </source>
</reference>
<dbReference type="InterPro" id="IPR010994">
    <property type="entry name" value="RuvA_2-like"/>
</dbReference>
<dbReference type="EMBL" id="JAQSIP010000003">
    <property type="protein sequence ID" value="MDD0838671.1"/>
    <property type="molecule type" value="Genomic_DNA"/>
</dbReference>
<dbReference type="Gene3D" id="1.10.150.320">
    <property type="entry name" value="Photosystem II 12 kDa extrinsic protein"/>
    <property type="match status" value="1"/>
</dbReference>
<evidence type="ECO:0000313" key="2">
    <source>
        <dbReference type="EMBL" id="MDD0838671.1"/>
    </source>
</evidence>
<evidence type="ECO:0000256" key="1">
    <source>
        <dbReference type="SAM" id="MobiDB-lite"/>
    </source>
</evidence>
<evidence type="ECO:0000313" key="3">
    <source>
        <dbReference type="Proteomes" id="UP001528673"/>
    </source>
</evidence>
<accession>A0ABT5MZG5</accession>
<sequence>MPAQALELNQASEAELDSLLGVGPSLSSRLLQARQQGPFKDWRDLIQRVPGIGPRSARKLSAQGATVDGLSLDGMPPSTAERQNE</sequence>
<proteinExistence type="predicted"/>
<comment type="caution">
    <text evidence="2">The sequence shown here is derived from an EMBL/GenBank/DDBJ whole genome shotgun (WGS) entry which is preliminary data.</text>
</comment>
<keyword evidence="3" id="KW-1185">Reference proteome</keyword>
<dbReference type="SUPFAM" id="SSF47781">
    <property type="entry name" value="RuvA domain 2-like"/>
    <property type="match status" value="1"/>
</dbReference>
<dbReference type="Pfam" id="PF12836">
    <property type="entry name" value="HHH_3"/>
    <property type="match status" value="1"/>
</dbReference>